<accession>A0A7J7NYU3</accession>
<proteinExistence type="predicted"/>
<evidence type="ECO:0000313" key="2">
    <source>
        <dbReference type="Proteomes" id="UP000541444"/>
    </source>
</evidence>
<dbReference type="OrthoDB" id="10602472at2759"/>
<gene>
    <name evidence="1" type="ORF">GIB67_024959</name>
</gene>
<organism evidence="1 2">
    <name type="scientific">Kingdonia uniflora</name>
    <dbReference type="NCBI Taxonomy" id="39325"/>
    <lineage>
        <taxon>Eukaryota</taxon>
        <taxon>Viridiplantae</taxon>
        <taxon>Streptophyta</taxon>
        <taxon>Embryophyta</taxon>
        <taxon>Tracheophyta</taxon>
        <taxon>Spermatophyta</taxon>
        <taxon>Magnoliopsida</taxon>
        <taxon>Ranunculales</taxon>
        <taxon>Circaeasteraceae</taxon>
        <taxon>Kingdonia</taxon>
    </lineage>
</organism>
<dbReference type="EMBL" id="JACGCM010000440">
    <property type="protein sequence ID" value="KAF6172337.1"/>
    <property type="molecule type" value="Genomic_DNA"/>
</dbReference>
<comment type="caution">
    <text evidence="1">The sequence shown here is derived from an EMBL/GenBank/DDBJ whole genome shotgun (WGS) entry which is preliminary data.</text>
</comment>
<name>A0A7J7NYU3_9MAGN</name>
<dbReference type="Proteomes" id="UP000541444">
    <property type="component" value="Unassembled WGS sequence"/>
</dbReference>
<dbReference type="AlphaFoldDB" id="A0A7J7NYU3"/>
<evidence type="ECO:0008006" key="3">
    <source>
        <dbReference type="Google" id="ProtNLM"/>
    </source>
</evidence>
<keyword evidence="2" id="KW-1185">Reference proteome</keyword>
<sequence>MVLVEGIQGKEAMVWCSEMKQEVYGGVPVKHMGITTSYQAGCEGVLAAAEKAYTMGWFRLYIVTDSKAATTTAFNSNSIPWQLNARWKYITSKVKIRLEFGTHLDGNQFQCKWL</sequence>
<evidence type="ECO:0000313" key="1">
    <source>
        <dbReference type="EMBL" id="KAF6172337.1"/>
    </source>
</evidence>
<protein>
    <recommendedName>
        <fullName evidence="3">RNase H type-1 domain-containing protein</fullName>
    </recommendedName>
</protein>
<reference evidence="1 2" key="1">
    <citation type="journal article" date="2020" name="IScience">
        <title>Genome Sequencing of the Endangered Kingdonia uniflora (Circaeasteraceae, Ranunculales) Reveals Potential Mechanisms of Evolutionary Specialization.</title>
        <authorList>
            <person name="Sun Y."/>
            <person name="Deng T."/>
            <person name="Zhang A."/>
            <person name="Moore M.J."/>
            <person name="Landis J.B."/>
            <person name="Lin N."/>
            <person name="Zhang H."/>
            <person name="Zhang X."/>
            <person name="Huang J."/>
            <person name="Zhang X."/>
            <person name="Sun H."/>
            <person name="Wang H."/>
        </authorList>
    </citation>
    <scope>NUCLEOTIDE SEQUENCE [LARGE SCALE GENOMIC DNA]</scope>
    <source>
        <strain evidence="1">TB1705</strain>
        <tissue evidence="1">Leaf</tissue>
    </source>
</reference>